<dbReference type="EMBL" id="NOZQ01000085">
    <property type="protein sequence ID" value="OYD16116.1"/>
    <property type="molecule type" value="Genomic_DNA"/>
</dbReference>
<dbReference type="Gene3D" id="1.10.287.610">
    <property type="entry name" value="Helix hairpin bin"/>
    <property type="match status" value="1"/>
</dbReference>
<reference evidence="7 8" key="1">
    <citation type="submission" date="2017-07" db="EMBL/GenBank/DDBJ databases">
        <title>Recovery of genomes from metagenomes via a dereplication, aggregation, and scoring strategy.</title>
        <authorList>
            <person name="Sieber C.M."/>
            <person name="Probst A.J."/>
            <person name="Sharrar A."/>
            <person name="Thomas B.C."/>
            <person name="Hess M."/>
            <person name="Tringe S.G."/>
            <person name="Banfield J.F."/>
        </authorList>
    </citation>
    <scope>NUCLEOTIDE SEQUENCE [LARGE SCALE GENOMIC DNA]</scope>
    <source>
        <strain evidence="7">JGI_Cruoil_03_44_89</strain>
    </source>
</reference>
<evidence type="ECO:0000256" key="5">
    <source>
        <dbReference type="HAMAP-Rule" id="MF_00291"/>
    </source>
</evidence>
<dbReference type="Proteomes" id="UP000215215">
    <property type="component" value="Unassembled WGS sequence"/>
</dbReference>
<keyword evidence="6" id="KW-0175">Coiled coil</keyword>
<dbReference type="AlphaFoldDB" id="A0A235BV71"/>
<keyword evidence="2 5" id="KW-0689">Ribosomal protein</keyword>
<dbReference type="CDD" id="cd01425">
    <property type="entry name" value="RPS2"/>
    <property type="match status" value="1"/>
</dbReference>
<dbReference type="GO" id="GO:0006412">
    <property type="term" value="P:translation"/>
    <property type="evidence" value="ECO:0007669"/>
    <property type="project" value="UniProtKB-UniRule"/>
</dbReference>
<dbReference type="NCBIfam" id="TIGR01011">
    <property type="entry name" value="rpsB_bact"/>
    <property type="match status" value="1"/>
</dbReference>
<feature type="coiled-coil region" evidence="6">
    <location>
        <begin position="127"/>
        <end position="154"/>
    </location>
</feature>
<dbReference type="PRINTS" id="PR00395">
    <property type="entry name" value="RIBOSOMALS2"/>
</dbReference>
<dbReference type="GO" id="GO:0003735">
    <property type="term" value="F:structural constituent of ribosome"/>
    <property type="evidence" value="ECO:0007669"/>
    <property type="project" value="InterPro"/>
</dbReference>
<evidence type="ECO:0000256" key="4">
    <source>
        <dbReference type="ARBA" id="ARBA00035256"/>
    </source>
</evidence>
<dbReference type="Pfam" id="PF00318">
    <property type="entry name" value="Ribosomal_S2"/>
    <property type="match status" value="1"/>
</dbReference>
<evidence type="ECO:0000256" key="1">
    <source>
        <dbReference type="ARBA" id="ARBA00006242"/>
    </source>
</evidence>
<dbReference type="PANTHER" id="PTHR12534">
    <property type="entry name" value="30S RIBOSOMAL PROTEIN S2 PROKARYOTIC AND ORGANELLAR"/>
    <property type="match status" value="1"/>
</dbReference>
<comment type="similarity">
    <text evidence="1 5">Belongs to the universal ribosomal protein uS2 family.</text>
</comment>
<evidence type="ECO:0000313" key="7">
    <source>
        <dbReference type="EMBL" id="OYD16116.1"/>
    </source>
</evidence>
<dbReference type="HAMAP" id="MF_00291_B">
    <property type="entry name" value="Ribosomal_uS2_B"/>
    <property type="match status" value="1"/>
</dbReference>
<protein>
    <recommendedName>
        <fullName evidence="4 5">Small ribosomal subunit protein uS2</fullName>
    </recommendedName>
</protein>
<dbReference type="PROSITE" id="PS00962">
    <property type="entry name" value="RIBOSOMAL_S2_1"/>
    <property type="match status" value="1"/>
</dbReference>
<dbReference type="InterPro" id="IPR023591">
    <property type="entry name" value="Ribosomal_uS2_flav_dom_sf"/>
</dbReference>
<dbReference type="FunFam" id="1.10.287.610:FF:000001">
    <property type="entry name" value="30S ribosomal protein S2"/>
    <property type="match status" value="1"/>
</dbReference>
<keyword evidence="3 5" id="KW-0687">Ribonucleoprotein</keyword>
<comment type="caution">
    <text evidence="7">The sequence shown here is derived from an EMBL/GenBank/DDBJ whole genome shotgun (WGS) entry which is preliminary data.</text>
</comment>
<dbReference type="Gene3D" id="3.40.50.10490">
    <property type="entry name" value="Glucose-6-phosphate isomerase like protein, domain 1"/>
    <property type="match status" value="1"/>
</dbReference>
<dbReference type="GO" id="GO:0022627">
    <property type="term" value="C:cytosolic small ribosomal subunit"/>
    <property type="evidence" value="ECO:0007669"/>
    <property type="project" value="TreeGrafter"/>
</dbReference>
<evidence type="ECO:0000313" key="8">
    <source>
        <dbReference type="Proteomes" id="UP000215215"/>
    </source>
</evidence>
<dbReference type="SUPFAM" id="SSF52313">
    <property type="entry name" value="Ribosomal protein S2"/>
    <property type="match status" value="1"/>
</dbReference>
<evidence type="ECO:0000256" key="3">
    <source>
        <dbReference type="ARBA" id="ARBA00023274"/>
    </source>
</evidence>
<evidence type="ECO:0000256" key="2">
    <source>
        <dbReference type="ARBA" id="ARBA00022980"/>
    </source>
</evidence>
<accession>A0A235BV71</accession>
<dbReference type="PANTHER" id="PTHR12534:SF0">
    <property type="entry name" value="SMALL RIBOSOMAL SUBUNIT PROTEIN US2M"/>
    <property type="match status" value="1"/>
</dbReference>
<name>A0A235BV71_UNCW3</name>
<gene>
    <name evidence="5 7" type="primary">rpsB</name>
    <name evidence="7" type="ORF">CH333_04260</name>
</gene>
<evidence type="ECO:0000256" key="6">
    <source>
        <dbReference type="SAM" id="Coils"/>
    </source>
</evidence>
<dbReference type="InterPro" id="IPR018130">
    <property type="entry name" value="Ribosomal_uS2_CS"/>
</dbReference>
<proteinExistence type="inferred from homology"/>
<dbReference type="InterPro" id="IPR005706">
    <property type="entry name" value="Ribosomal_uS2_bac/mit/plastid"/>
</dbReference>
<dbReference type="InterPro" id="IPR001865">
    <property type="entry name" value="Ribosomal_uS2"/>
</dbReference>
<organism evidence="7 8">
    <name type="scientific">candidate division WOR-3 bacterium JGI_Cruoil_03_44_89</name>
    <dbReference type="NCBI Taxonomy" id="1973748"/>
    <lineage>
        <taxon>Bacteria</taxon>
        <taxon>Bacteria division WOR-3</taxon>
    </lineage>
</organism>
<sequence length="241" mass="27559">MEEITIKQLVEAGVHFGHRKDKWNPKMRGFIFTERRGIHVIDLKKTIEYLDKACEAVTSNIREGKTIIFVGTKKQAKDIIKEEAERAGVFYVSERWLGGTLTNFSTIRTAVNKMKELEEKFEKQEFGDLTKKEILTLERELEKLRKNLHGIRDMESLPGMAYICDIRREKNALREVNKLGIPVVGIVDTNVDPTSVEYPIPANDDAIRSISIITKTIANAVLEGKQAREEEKGEEKKEEKG</sequence>